<dbReference type="NCBIfam" id="TIGR02420">
    <property type="entry name" value="dksA"/>
    <property type="match status" value="1"/>
</dbReference>
<evidence type="ECO:0000256" key="5">
    <source>
        <dbReference type="PROSITE-ProRule" id="PRU00510"/>
    </source>
</evidence>
<feature type="binding site" evidence="4">
    <location>
        <position position="104"/>
    </location>
    <ligand>
        <name>Zn(2+)</name>
        <dbReference type="ChEBI" id="CHEBI:29105"/>
    </ligand>
</feature>
<dbReference type="KEGG" id="rip:RIEPE_0207"/>
<feature type="domain" description="DnaK suppressor protein DksA N-terminal" evidence="7">
    <location>
        <begin position="5"/>
        <end position="75"/>
    </location>
</feature>
<feature type="binding site" evidence="4">
    <location>
        <position position="107"/>
    </location>
    <ligand>
        <name>Zn(2+)</name>
        <dbReference type="ChEBI" id="CHEBI:29105"/>
    </ligand>
</feature>
<dbReference type="SUPFAM" id="SSF109635">
    <property type="entry name" value="DnaK suppressor protein DksA, alpha-hairpin domain"/>
    <property type="match status" value="1"/>
</dbReference>
<dbReference type="SUPFAM" id="SSF57716">
    <property type="entry name" value="Glucocorticoid receptor-like (DNA-binding domain)"/>
    <property type="match status" value="1"/>
</dbReference>
<gene>
    <name evidence="4 8" type="primary">dksA</name>
    <name evidence="8" type="ordered locus">RIEPE_0207</name>
</gene>
<comment type="subcellular location">
    <subcellularLocation>
        <location evidence="4">Cytoplasm</location>
    </subcellularLocation>
</comment>
<keyword evidence="2 4" id="KW-0863">Zinc-finger</keyword>
<dbReference type="HAMAP" id="MF_00926">
    <property type="entry name" value="DksA"/>
    <property type="match status" value="1"/>
</dbReference>
<dbReference type="HOGENOM" id="CLU_043144_2_0_6"/>
<dbReference type="GO" id="GO:0005737">
    <property type="term" value="C:cytoplasm"/>
    <property type="evidence" value="ECO:0007669"/>
    <property type="project" value="UniProtKB-SubCell"/>
</dbReference>
<dbReference type="InterPro" id="IPR000962">
    <property type="entry name" value="Znf_DskA_TraR"/>
</dbReference>
<organism evidence="8 9">
    <name type="scientific">Riesia pediculicola (strain USDA)</name>
    <dbReference type="NCBI Taxonomy" id="515618"/>
    <lineage>
        <taxon>Bacteria</taxon>
        <taxon>Pseudomonadati</taxon>
        <taxon>Pseudomonadota</taxon>
        <taxon>Gammaproteobacteria</taxon>
        <taxon>Enterobacterales</taxon>
        <taxon>Enterobacteriaceae</taxon>
        <taxon>Candidatus Riesia</taxon>
    </lineage>
</organism>
<dbReference type="Proteomes" id="UP000001700">
    <property type="component" value="Chromosome"/>
</dbReference>
<sequence>MNENQLKYFRKILETWKKKIDKKTNQQTVQIQNISENFPDPIDRAVQEEEFNLELRNRDRERKLIEKIDHTLHKIDLKKFGYCVNCKVEIGLRRLEANPIADLCIECKTMDEIREKQIKNHQK</sequence>
<dbReference type="AlphaFoldDB" id="D4G815"/>
<feature type="zinc finger region" description="dksA C4-type" evidence="5">
    <location>
        <begin position="83"/>
        <end position="107"/>
    </location>
</feature>
<keyword evidence="9" id="KW-1185">Reference proteome</keyword>
<dbReference type="GO" id="GO:0008270">
    <property type="term" value="F:zinc ion binding"/>
    <property type="evidence" value="ECO:0007669"/>
    <property type="project" value="UniProtKB-UniRule"/>
</dbReference>
<dbReference type="EMBL" id="CP001085">
    <property type="protein sequence ID" value="ADD79458.1"/>
    <property type="molecule type" value="Genomic_DNA"/>
</dbReference>
<evidence type="ECO:0000313" key="9">
    <source>
        <dbReference type="Proteomes" id="UP000001700"/>
    </source>
</evidence>
<evidence type="ECO:0000256" key="1">
    <source>
        <dbReference type="ARBA" id="ARBA00022723"/>
    </source>
</evidence>
<dbReference type="Pfam" id="PF21157">
    <property type="entry name" value="DksA_N"/>
    <property type="match status" value="1"/>
</dbReference>
<feature type="binding site" evidence="4">
    <location>
        <position position="83"/>
    </location>
    <ligand>
        <name>Zn(2+)</name>
        <dbReference type="ChEBI" id="CHEBI:29105"/>
    </ligand>
</feature>
<feature type="binding site" evidence="4">
    <location>
        <position position="86"/>
    </location>
    <ligand>
        <name>Zn(2+)</name>
        <dbReference type="ChEBI" id="CHEBI:29105"/>
    </ligand>
</feature>
<dbReference type="STRING" id="515618.RIEPE_0207"/>
<dbReference type="eggNOG" id="COG1734">
    <property type="taxonomic scope" value="Bacteria"/>
</dbReference>
<comment type="subunit">
    <text evidence="4">Interacts directly with the RNA polymerase.</text>
</comment>
<dbReference type="InterPro" id="IPR012784">
    <property type="entry name" value="DksA_RNA_pol-bd"/>
</dbReference>
<dbReference type="OrthoDB" id="9803742at2"/>
<evidence type="ECO:0000256" key="4">
    <source>
        <dbReference type="HAMAP-Rule" id="MF_00926"/>
    </source>
</evidence>
<keyword evidence="3 4" id="KW-0862">Zinc</keyword>
<dbReference type="PROSITE" id="PS51128">
    <property type="entry name" value="ZF_DKSA_2"/>
    <property type="match status" value="1"/>
</dbReference>
<evidence type="ECO:0000259" key="7">
    <source>
        <dbReference type="Pfam" id="PF21157"/>
    </source>
</evidence>
<evidence type="ECO:0000313" key="8">
    <source>
        <dbReference type="EMBL" id="ADD79458.1"/>
    </source>
</evidence>
<dbReference type="PANTHER" id="PTHR33823:SF2">
    <property type="entry name" value="RNA POLYMERASE-BINDING TRANSCRIPTION FACTOR DKSA"/>
    <property type="match status" value="1"/>
</dbReference>
<dbReference type="InterPro" id="IPR048489">
    <property type="entry name" value="DksA_N"/>
</dbReference>
<protein>
    <recommendedName>
        <fullName evidence="4">RNA polymerase-binding transcription factor DksA</fullName>
    </recommendedName>
</protein>
<dbReference type="GO" id="GO:0010468">
    <property type="term" value="P:regulation of gene expression"/>
    <property type="evidence" value="ECO:0007669"/>
    <property type="project" value="UniProtKB-UniRule"/>
</dbReference>
<evidence type="ECO:0000256" key="2">
    <source>
        <dbReference type="ARBA" id="ARBA00022771"/>
    </source>
</evidence>
<keyword evidence="4" id="KW-0963">Cytoplasm</keyword>
<dbReference type="PANTHER" id="PTHR33823">
    <property type="entry name" value="RNA POLYMERASE-BINDING TRANSCRIPTION FACTOR DKSA-RELATED"/>
    <property type="match status" value="1"/>
</dbReference>
<feature type="domain" description="Zinc finger DksA/TraR C4-type" evidence="6">
    <location>
        <begin position="79"/>
        <end position="109"/>
    </location>
</feature>
<keyword evidence="1 4" id="KW-0479">Metal-binding</keyword>
<dbReference type="Gene3D" id="1.20.120.910">
    <property type="entry name" value="DksA, coiled-coil domain"/>
    <property type="match status" value="1"/>
</dbReference>
<dbReference type="InterPro" id="IPR037187">
    <property type="entry name" value="DnaK_N"/>
</dbReference>
<proteinExistence type="inferred from homology"/>
<dbReference type="Pfam" id="PF01258">
    <property type="entry name" value="zf-dskA_traR"/>
    <property type="match status" value="1"/>
</dbReference>
<reference evidence="8" key="1">
    <citation type="submission" date="2008-05" db="EMBL/GenBank/DDBJ databases">
        <title>Genome sequence of Riesia pediculicola USDA.</title>
        <authorList>
            <person name="Kirkness E.F."/>
        </authorList>
    </citation>
    <scope>NUCLEOTIDE SEQUENCE [LARGE SCALE GENOMIC DNA]</scope>
    <source>
        <strain evidence="8">USDA</strain>
    </source>
</reference>
<accession>D4G815</accession>
<evidence type="ECO:0000259" key="6">
    <source>
        <dbReference type="Pfam" id="PF01258"/>
    </source>
</evidence>
<evidence type="ECO:0000256" key="3">
    <source>
        <dbReference type="ARBA" id="ARBA00022833"/>
    </source>
</evidence>
<name>D4G815_RIEPU</name>
<comment type="function">
    <text evidence="4">Transcription factor that acts by binding directly to the RNA polymerase (RNAP). Required for negative regulation of rRNA expression and positive regulation of several amino acid biosynthesis promoters. Also required for regulation of fis expression.</text>
</comment>
<comment type="similarity">
    <text evidence="4">Belongs to the DksA family.</text>
</comment>